<evidence type="ECO:0000256" key="1">
    <source>
        <dbReference type="SAM" id="Coils"/>
    </source>
</evidence>
<feature type="region of interest" description="Disordered" evidence="2">
    <location>
        <begin position="170"/>
        <end position="276"/>
    </location>
</feature>
<dbReference type="PANTHER" id="PTHR34562">
    <property type="entry name" value="WPP DOMAIN-INTERACTING PROTEIN 2"/>
    <property type="match status" value="1"/>
</dbReference>
<dbReference type="InterPro" id="IPR044696">
    <property type="entry name" value="WIP1/2/3"/>
</dbReference>
<dbReference type="PANTHER" id="PTHR34562:SF8">
    <property type="entry name" value="WPP DOMAIN-INTERACTING PROTEIN 1"/>
    <property type="match status" value="1"/>
</dbReference>
<evidence type="ECO:0000313" key="3">
    <source>
        <dbReference type="EMBL" id="JAU13345.1"/>
    </source>
</evidence>
<gene>
    <name evidence="3" type="ORF">GA_TR7810_c0_g1_i1_g.25285</name>
</gene>
<feature type="compositionally biased region" description="Polar residues" evidence="2">
    <location>
        <begin position="1"/>
        <end position="10"/>
    </location>
</feature>
<feature type="coiled-coil region" evidence="1">
    <location>
        <begin position="330"/>
        <end position="364"/>
    </location>
</feature>
<organism evidence="3">
    <name type="scientific">Noccaea caerulescens</name>
    <name type="common">Alpine penny-cress</name>
    <name type="synonym">Thlaspi caerulescens</name>
    <dbReference type="NCBI Taxonomy" id="107243"/>
    <lineage>
        <taxon>Eukaryota</taxon>
        <taxon>Viridiplantae</taxon>
        <taxon>Streptophyta</taxon>
        <taxon>Embryophyta</taxon>
        <taxon>Tracheophyta</taxon>
        <taxon>Spermatophyta</taxon>
        <taxon>Magnoliopsida</taxon>
        <taxon>eudicotyledons</taxon>
        <taxon>Gunneridae</taxon>
        <taxon>Pentapetalae</taxon>
        <taxon>rosids</taxon>
        <taxon>malvids</taxon>
        <taxon>Brassicales</taxon>
        <taxon>Brassicaceae</taxon>
        <taxon>Coluteocarpeae</taxon>
        <taxon>Noccaea</taxon>
    </lineage>
</organism>
<reference evidence="3" key="1">
    <citation type="submission" date="2016-07" db="EMBL/GenBank/DDBJ databases">
        <title>De novo transcriptome assembly of four accessions of the metal hyperaccumulator plant Noccaea caerulescens.</title>
        <authorList>
            <person name="Blande D."/>
            <person name="Halimaa P."/>
            <person name="Tervahauta A.I."/>
            <person name="Aarts M.G."/>
            <person name="Karenlampi S.O."/>
        </authorList>
    </citation>
    <scope>NUCLEOTIDE SEQUENCE</scope>
</reference>
<keyword evidence="1" id="KW-0175">Coiled coil</keyword>
<dbReference type="EMBL" id="GEVI01018975">
    <property type="protein sequence ID" value="JAU13345.1"/>
    <property type="molecule type" value="Transcribed_RNA"/>
</dbReference>
<name>A0A1J3CZT8_NOCCA</name>
<accession>A0A1J3CZT8</accession>
<proteinExistence type="predicted"/>
<feature type="region of interest" description="Disordered" evidence="2">
    <location>
        <begin position="110"/>
        <end position="139"/>
    </location>
</feature>
<feature type="region of interest" description="Disordered" evidence="2">
    <location>
        <begin position="1"/>
        <end position="77"/>
    </location>
</feature>
<feature type="compositionally biased region" description="Low complexity" evidence="2">
    <location>
        <begin position="180"/>
        <end position="190"/>
    </location>
</feature>
<feature type="compositionally biased region" description="Polar residues" evidence="2">
    <location>
        <begin position="35"/>
        <end position="60"/>
    </location>
</feature>
<sequence>MDLESESSALESVDDNGLIQQSSTNVADDDGRSLDNGSFSDESVKLVSTSSPRTSENETSVEIGKPMNFDSYSPVSKGRGLRKWRRIRRDLVKDTPANMENSKVLKRGLSGSAHSLGKQMQFQSPEVEQESQGSVGSVNMFKNSGDGFEIFGSGYDSRFVAGVGFSAGVYSEKDDDRSSKSSTAARATKAIRYEKPVMISSGQRGKSPVENSKKHRGESVEKADSHSSLESDSRKQSGKMMDYNGENGDEANGETSNRKDDNAGGEGEESINKNDRYPEELDPLAEAFDGFLTLQEALEKEVQRFQEIGKEPMPQRHEGAGEEISPRSEIVALVNNVEQLEITLEETRSMLKVKESQIRELESTTNQDKHSLGGTETVVEDIFRERIEAEIEYLIYSRSIISLNSQMKLVGEQESLAEEQAHETLNKLEEVETKAANLTNRAQDMQNECIETNGTIKKRACKITSCFLIQLVLLLTAVSLFMSQLLPESEDVVVPT</sequence>
<protein>
    <submittedName>
        <fullName evidence="3">WPP domain-interacting protein 1</fullName>
    </submittedName>
</protein>
<dbReference type="AlphaFoldDB" id="A0A1J3CZT8"/>
<feature type="compositionally biased region" description="Polar residues" evidence="2">
    <location>
        <begin position="118"/>
        <end position="139"/>
    </location>
</feature>
<feature type="compositionally biased region" description="Basic and acidic residues" evidence="2">
    <location>
        <begin position="217"/>
        <end position="235"/>
    </location>
</feature>
<evidence type="ECO:0000256" key="2">
    <source>
        <dbReference type="SAM" id="MobiDB-lite"/>
    </source>
</evidence>
<feature type="coiled-coil region" evidence="1">
    <location>
        <begin position="414"/>
        <end position="448"/>
    </location>
</feature>